<dbReference type="AlphaFoldDB" id="R7WAR3"/>
<sequence>MEEAGLEFLQHAVDRSSYSGWQCEGTDASECGQCAGGSGAAAEKKSFAMDWDYITMMMNSEKMGYRVDWLKKGAMVQTAEAKQIGGEPARGGGCAAA</sequence>
<evidence type="ECO:0000313" key="1">
    <source>
        <dbReference type="EnsemblPlants" id="EMT19512"/>
    </source>
</evidence>
<organism evidence="1">
    <name type="scientific">Aegilops tauschii</name>
    <name type="common">Tausch's goatgrass</name>
    <name type="synonym">Aegilops squarrosa</name>
    <dbReference type="NCBI Taxonomy" id="37682"/>
    <lineage>
        <taxon>Eukaryota</taxon>
        <taxon>Viridiplantae</taxon>
        <taxon>Streptophyta</taxon>
        <taxon>Embryophyta</taxon>
        <taxon>Tracheophyta</taxon>
        <taxon>Spermatophyta</taxon>
        <taxon>Magnoliopsida</taxon>
        <taxon>Liliopsida</taxon>
        <taxon>Poales</taxon>
        <taxon>Poaceae</taxon>
        <taxon>BOP clade</taxon>
        <taxon>Pooideae</taxon>
        <taxon>Triticodae</taxon>
        <taxon>Triticeae</taxon>
        <taxon>Triticinae</taxon>
        <taxon>Aegilops</taxon>
    </lineage>
</organism>
<dbReference type="EnsemblPlants" id="EMT19512">
    <property type="protein sequence ID" value="EMT19512"/>
    <property type="gene ID" value="F775_43645"/>
</dbReference>
<protein>
    <submittedName>
        <fullName evidence="1">Uncharacterized protein</fullName>
    </submittedName>
</protein>
<name>R7WAR3_AEGTA</name>
<accession>R7WAR3</accession>
<proteinExistence type="predicted"/>
<reference evidence="1" key="1">
    <citation type="submission" date="2015-06" db="UniProtKB">
        <authorList>
            <consortium name="EnsemblPlants"/>
        </authorList>
    </citation>
    <scope>IDENTIFICATION</scope>
</reference>